<keyword evidence="7" id="KW-0865">Zymogen</keyword>
<dbReference type="RefSeq" id="WP_209053850.1">
    <property type="nucleotide sequence ID" value="NZ_CP072426.1"/>
</dbReference>
<name>A0ABX7V9R0_9GAMM</name>
<evidence type="ECO:0000259" key="9">
    <source>
        <dbReference type="Pfam" id="PF01447"/>
    </source>
</evidence>
<dbReference type="Proteomes" id="UP000665025">
    <property type="component" value="Chromosome 2"/>
</dbReference>
<keyword evidence="3" id="KW-0479">Metal-binding</keyword>
<evidence type="ECO:0000256" key="6">
    <source>
        <dbReference type="ARBA" id="ARBA00023049"/>
    </source>
</evidence>
<evidence type="ECO:0000256" key="1">
    <source>
        <dbReference type="ARBA" id="ARBA00009388"/>
    </source>
</evidence>
<organism evidence="12 13">
    <name type="scientific">Pseudoalteromonas viridis</name>
    <dbReference type="NCBI Taxonomy" id="339617"/>
    <lineage>
        <taxon>Bacteria</taxon>
        <taxon>Pseudomonadati</taxon>
        <taxon>Pseudomonadota</taxon>
        <taxon>Gammaproteobacteria</taxon>
        <taxon>Alteromonadales</taxon>
        <taxon>Pseudoalteromonadaceae</taxon>
        <taxon>Pseudoalteromonas</taxon>
    </lineage>
</organism>
<evidence type="ECO:0000256" key="7">
    <source>
        <dbReference type="ARBA" id="ARBA00023145"/>
    </source>
</evidence>
<evidence type="ECO:0000256" key="2">
    <source>
        <dbReference type="ARBA" id="ARBA00022670"/>
    </source>
</evidence>
<keyword evidence="13" id="KW-1185">Reference proteome</keyword>
<dbReference type="InterPro" id="IPR050728">
    <property type="entry name" value="Zinc_Metalloprotease_M4"/>
</dbReference>
<gene>
    <name evidence="12" type="ORF">J5X90_22665</name>
</gene>
<dbReference type="Gene3D" id="3.10.170.10">
    <property type="match status" value="1"/>
</dbReference>
<proteinExistence type="inferred from homology"/>
<reference evidence="12 13" key="1">
    <citation type="submission" date="2021-03" db="EMBL/GenBank/DDBJ databases">
        <title>Complete Genome of Pseudoalteromonas viridis Strain BBR56, a new biocontrol bacterial candidate.</title>
        <authorList>
            <person name="Handayani D.P."/>
            <person name="Isnansetyo A."/>
            <person name="Istiqomah I."/>
            <person name="Jumina J."/>
        </authorList>
    </citation>
    <scope>NUCLEOTIDE SEQUENCE [LARGE SCALE GENOMIC DNA]</scope>
    <source>
        <strain evidence="12 13">BBR56</strain>
    </source>
</reference>
<dbReference type="InterPro" id="IPR045474">
    <property type="entry name" value="GEVED"/>
</dbReference>
<feature type="domain" description="Peptidase M4" evidence="9">
    <location>
        <begin position="281"/>
        <end position="428"/>
    </location>
</feature>
<dbReference type="Pfam" id="PF01447">
    <property type="entry name" value="Peptidase_M4"/>
    <property type="match status" value="1"/>
</dbReference>
<dbReference type="EMBL" id="CP072426">
    <property type="protein sequence ID" value="QTL37644.1"/>
    <property type="molecule type" value="Genomic_DNA"/>
</dbReference>
<keyword evidence="8" id="KW-0732">Signal</keyword>
<feature type="signal peptide" evidence="8">
    <location>
        <begin position="1"/>
        <end position="21"/>
    </location>
</feature>
<dbReference type="Gene3D" id="1.10.390.10">
    <property type="entry name" value="Neutral Protease Domain 2"/>
    <property type="match status" value="1"/>
</dbReference>
<feature type="domain" description="GEVED" evidence="11">
    <location>
        <begin position="766"/>
        <end position="834"/>
    </location>
</feature>
<dbReference type="PROSITE" id="PS51257">
    <property type="entry name" value="PROKAR_LIPOPROTEIN"/>
    <property type="match status" value="1"/>
</dbReference>
<comment type="similarity">
    <text evidence="1">Belongs to the peptidase M4 family.</text>
</comment>
<dbReference type="InterPro" id="IPR013856">
    <property type="entry name" value="Peptidase_M4_domain"/>
</dbReference>
<evidence type="ECO:0000256" key="3">
    <source>
        <dbReference type="ARBA" id="ARBA00022723"/>
    </source>
</evidence>
<dbReference type="Pfam" id="PF02868">
    <property type="entry name" value="Peptidase_M4_C"/>
    <property type="match status" value="1"/>
</dbReference>
<feature type="chain" id="PRO_5046208900" evidence="8">
    <location>
        <begin position="22"/>
        <end position="944"/>
    </location>
</feature>
<feature type="domain" description="Peptidase M4 C-terminal" evidence="10">
    <location>
        <begin position="432"/>
        <end position="602"/>
    </location>
</feature>
<evidence type="ECO:0000256" key="8">
    <source>
        <dbReference type="SAM" id="SignalP"/>
    </source>
</evidence>
<keyword evidence="5" id="KW-0862">Zinc</keyword>
<dbReference type="InterPro" id="IPR001570">
    <property type="entry name" value="Peptidase_M4_C_domain"/>
</dbReference>
<evidence type="ECO:0000256" key="4">
    <source>
        <dbReference type="ARBA" id="ARBA00022801"/>
    </source>
</evidence>
<dbReference type="PANTHER" id="PTHR33794">
    <property type="entry name" value="BACILLOLYSIN"/>
    <property type="match status" value="1"/>
</dbReference>
<dbReference type="InterPro" id="IPR023612">
    <property type="entry name" value="Peptidase_M4"/>
</dbReference>
<sequence length="944" mass="106111">MPIKNASLAAFLFGVSCLSNAETQWVDTHSLLNQKHLWHEVEAQLNKQVRVLPAAMGRALTDNGIHYQQIKTIGSTKRFEHYQVYYRGIPVIEGQFVLVRDSNGKVLQGLGATLRAQEVTGATDGRFFHLPPADIEQRLAAGPGLTSETKLQDLKRGYLTWQGRLIGVFLVTATSKEGIRSLTIDADTLNILKSEEGVVHSARYEQNVKQLSDDGQYVAAGGIGGNEKMGAICYSPQPSTMKACLRYQYDETTSPSTELLFNDTSDTDRPLIFAEFDGYPFVVRKEGGRCFLDNPYVQTVDFYSHHNNPFMYGCDGYFEYFNGNDVDTDYYDYFSYGPLNDAHFYGGLTMQFFHKQLNELFPNQESDCPINGYCLQTLKQRVRNNTFGMNRAYWDGDYVNYGTGYYGYSHYSLTTASVVAHEAAHALTHWNSQLENSGEAGAFNEAFSDIASLAILDYLQHRVSGSFGSSEPFLTQILDGTGRPQDDKKWWLGWDVRVQDVGERYFSLPSLDGSSIDHLSAYRANMSRYGVGGIFRKAFYELVKTYGWTIEKAFKLFLTANVACLPSNASLDDTATCLMLVAGSSNVGMLAEEAQKNVDGALHLVGLVAQASEISSLPVVAMPQYDEFRYMIETLPISEMEHIAVDWGDGATERWERNAGHAIYPFLHRVHNIEPDQLVRFKLKVVNSNGEEQLAFRDYYSRPLGVVCPPRIGEEKTDLLDNLAINQQRLSLQPISYQEILDQPLNMYLEQENTIELGPKVAGQQVTVLIDTNRNGNYEEQEVYIEEWAKGNERISLTLPDRAMPGQMMMRVSVGDSYSHIFSCGGITEGQAFDVKVDFSNTRKWSPSDFSFEIGSDNKVKFLNSFEHNKAQASDDLEQSTLANTSAFISYAHATSYPLGFQACFELVSDKISQRYTYYSELSNLFVCQTQKDIPQIYSVPHPT</sequence>
<evidence type="ECO:0000256" key="5">
    <source>
        <dbReference type="ARBA" id="ARBA00022833"/>
    </source>
</evidence>
<evidence type="ECO:0000313" key="13">
    <source>
        <dbReference type="Proteomes" id="UP000665025"/>
    </source>
</evidence>
<dbReference type="InterPro" id="IPR027268">
    <property type="entry name" value="Peptidase_M4/M1_CTD_sf"/>
</dbReference>
<dbReference type="PANTHER" id="PTHR33794:SF1">
    <property type="entry name" value="BACILLOLYSIN"/>
    <property type="match status" value="1"/>
</dbReference>
<evidence type="ECO:0000259" key="11">
    <source>
        <dbReference type="Pfam" id="PF20009"/>
    </source>
</evidence>
<dbReference type="Pfam" id="PF20009">
    <property type="entry name" value="GEVED"/>
    <property type="match status" value="1"/>
</dbReference>
<dbReference type="SUPFAM" id="SSF55486">
    <property type="entry name" value="Metalloproteases ('zincins'), catalytic domain"/>
    <property type="match status" value="1"/>
</dbReference>
<keyword evidence="6" id="KW-0482">Metalloprotease</keyword>
<accession>A0ABX7V9R0</accession>
<keyword evidence="2" id="KW-0645">Protease</keyword>
<protein>
    <submittedName>
        <fullName evidence="12">M4 family metallopeptidase</fullName>
    </submittedName>
</protein>
<evidence type="ECO:0000313" key="12">
    <source>
        <dbReference type="EMBL" id="QTL37644.1"/>
    </source>
</evidence>
<keyword evidence="4" id="KW-0378">Hydrolase</keyword>
<evidence type="ECO:0000259" key="10">
    <source>
        <dbReference type="Pfam" id="PF02868"/>
    </source>
</evidence>
<dbReference type="PRINTS" id="PR00730">
    <property type="entry name" value="THERMOLYSIN"/>
</dbReference>